<evidence type="ECO:0000313" key="4">
    <source>
        <dbReference type="EMBL" id="QDU42739.1"/>
    </source>
</evidence>
<feature type="region of interest" description="Disordered" evidence="2">
    <location>
        <begin position="1"/>
        <end position="21"/>
    </location>
</feature>
<sequence length="1010" mass="111772">MNQRTARSGVQPQNQMATISGSRKDSPLFHLLRATSGLKRFLDTSSMACLAFAILLGLALLAVCADAVLALSPTVRIVLNAMLVASLCGAFAVALRTILRNRFNPSSTARLIEERLGDRDSSFINAVDFSTSSPGGQSTQLRQRVIRIADERAHRISSLDVIQLRPLYRALGIAVAACLVLFVFHLAAPRLLAMVVPRFMDPHGDHPPFTLLDFEVTILPEPVYHGKPATIEAVLSGPETVEQASVVFLDKQRRSGEPIPMLRKQDQQFSLYIDRPEQSRAFYIDTPRGRSRTMHLDVVEVPYFEDVRFTYRYPEYTQWPSRETPPQKKGLRAIVGTEITVQARSNLPLMSGKLLLKESEASESDADVKQTTVTLMPLADDPTTVSGSFRIRVNGQYSISLEAANGAESLERIEGPITAIADKLPQISIVEPAPHVIVVEDWTVPTVIEAVDDIGISKVRIYRSVNGWGPSAADLPFTTRNGNGARSVYEFNLQELGARAGDVITYYASAWDNHPGGKQFRDSETYVIQVISRQEYQQYARQQYQMEELIAEFESVREKLDELKKQREELLEELEMLRKQLENTDQPTDEMLERLQKQEEQLQKFSKSAEQLAEQLDHRVEQMQLYELEEPYTEMLKRLSKQLKQQAQNANDVEQSLSELKQPGGANAEGRQQFQQALEKLQKEDEPFNEKETQQLDAAEQDLELFRMADNVLAAAEQLKLVIARQREVADRLAEFQNQERMTAEDQARADRLAGEQERLEQELQEVVDQLKQAAEAAQEELPEMSGDALKICEAIDEMQIGQDQKSAARNARQGSGRSAWEAAEAAANKLESLLSDCPNCNNSCEGMCNSLDGPLKLTKNQLKQCLDQLAQGRGIPGSGMPRPGSGNGQGQAGQGGIGQSGQAGQQAGGQGARSQWQVGQSFPGSQTPVAIIGPHAQQGMPQKSAGGRLGRNGRGSWIPLGEGNDPSEAETLTPDFRAFGSSTVGNLRAVPVGYRAAAEAYFKRLAEEK</sequence>
<keyword evidence="3" id="KW-0812">Transmembrane</keyword>
<accession>A0A517ZJT4</accession>
<keyword evidence="3" id="KW-0472">Membrane</keyword>
<feature type="transmembrane region" description="Helical" evidence="3">
    <location>
        <begin position="48"/>
        <end position="71"/>
    </location>
</feature>
<feature type="coiled-coil region" evidence="1">
    <location>
        <begin position="743"/>
        <end position="788"/>
    </location>
</feature>
<feature type="coiled-coil region" evidence="1">
    <location>
        <begin position="539"/>
        <end position="656"/>
    </location>
</feature>
<keyword evidence="5" id="KW-1185">Reference proteome</keyword>
<feature type="region of interest" description="Disordered" evidence="2">
    <location>
        <begin position="873"/>
        <end position="971"/>
    </location>
</feature>
<dbReference type="RefSeq" id="WP_145374753.1">
    <property type="nucleotide sequence ID" value="NZ_CP036276.1"/>
</dbReference>
<organism evidence="4 5">
    <name type="scientific">Symmachiella dynata</name>
    <dbReference type="NCBI Taxonomy" id="2527995"/>
    <lineage>
        <taxon>Bacteria</taxon>
        <taxon>Pseudomonadati</taxon>
        <taxon>Planctomycetota</taxon>
        <taxon>Planctomycetia</taxon>
        <taxon>Planctomycetales</taxon>
        <taxon>Planctomycetaceae</taxon>
        <taxon>Symmachiella</taxon>
    </lineage>
</organism>
<evidence type="ECO:0000256" key="3">
    <source>
        <dbReference type="SAM" id="Phobius"/>
    </source>
</evidence>
<feature type="transmembrane region" description="Helical" evidence="3">
    <location>
        <begin position="167"/>
        <end position="188"/>
    </location>
</feature>
<gene>
    <name evidence="4" type="ORF">Mal52_12060</name>
</gene>
<protein>
    <submittedName>
        <fullName evidence="4">Uncharacterized protein</fullName>
    </submittedName>
</protein>
<reference evidence="4 5" key="1">
    <citation type="submission" date="2019-02" db="EMBL/GenBank/DDBJ databases">
        <title>Deep-cultivation of Planctomycetes and their phenomic and genomic characterization uncovers novel biology.</title>
        <authorList>
            <person name="Wiegand S."/>
            <person name="Jogler M."/>
            <person name="Boedeker C."/>
            <person name="Pinto D."/>
            <person name="Vollmers J."/>
            <person name="Rivas-Marin E."/>
            <person name="Kohn T."/>
            <person name="Peeters S.H."/>
            <person name="Heuer A."/>
            <person name="Rast P."/>
            <person name="Oberbeckmann S."/>
            <person name="Bunk B."/>
            <person name="Jeske O."/>
            <person name="Meyerdierks A."/>
            <person name="Storesund J.E."/>
            <person name="Kallscheuer N."/>
            <person name="Luecker S."/>
            <person name="Lage O.M."/>
            <person name="Pohl T."/>
            <person name="Merkel B.J."/>
            <person name="Hornburger P."/>
            <person name="Mueller R.-W."/>
            <person name="Bruemmer F."/>
            <person name="Labrenz M."/>
            <person name="Spormann A.M."/>
            <person name="Op den Camp H."/>
            <person name="Overmann J."/>
            <person name="Amann R."/>
            <person name="Jetten M.S.M."/>
            <person name="Mascher T."/>
            <person name="Medema M.H."/>
            <person name="Devos D.P."/>
            <person name="Kaster A.-K."/>
            <person name="Ovreas L."/>
            <person name="Rohde M."/>
            <person name="Galperin M.Y."/>
            <person name="Jogler C."/>
        </authorList>
    </citation>
    <scope>NUCLEOTIDE SEQUENCE [LARGE SCALE GENOMIC DNA]</scope>
    <source>
        <strain evidence="4 5">Mal52</strain>
    </source>
</reference>
<evidence type="ECO:0000313" key="5">
    <source>
        <dbReference type="Proteomes" id="UP000319383"/>
    </source>
</evidence>
<name>A0A517ZJT4_9PLAN</name>
<feature type="compositionally biased region" description="Polar residues" evidence="2">
    <location>
        <begin position="919"/>
        <end position="929"/>
    </location>
</feature>
<keyword evidence="1" id="KW-0175">Coiled coil</keyword>
<feature type="transmembrane region" description="Helical" evidence="3">
    <location>
        <begin position="77"/>
        <end position="99"/>
    </location>
</feature>
<dbReference type="EMBL" id="CP036276">
    <property type="protein sequence ID" value="QDU42739.1"/>
    <property type="molecule type" value="Genomic_DNA"/>
</dbReference>
<proteinExistence type="predicted"/>
<dbReference type="KEGG" id="sdyn:Mal52_12060"/>
<evidence type="ECO:0000256" key="1">
    <source>
        <dbReference type="SAM" id="Coils"/>
    </source>
</evidence>
<dbReference type="AlphaFoldDB" id="A0A517ZJT4"/>
<keyword evidence="3" id="KW-1133">Transmembrane helix</keyword>
<feature type="compositionally biased region" description="Gly residues" evidence="2">
    <location>
        <begin position="886"/>
        <end position="912"/>
    </location>
</feature>
<dbReference type="Proteomes" id="UP000319383">
    <property type="component" value="Chromosome"/>
</dbReference>
<evidence type="ECO:0000256" key="2">
    <source>
        <dbReference type="SAM" id="MobiDB-lite"/>
    </source>
</evidence>